<evidence type="ECO:0000313" key="2">
    <source>
        <dbReference type="Proteomes" id="UP000242502"/>
    </source>
</evidence>
<reference evidence="1 2" key="1">
    <citation type="journal article" date="2016" name="Appl. Environ. Microbiol.">
        <title>Lack of Overt Genome Reduction in the Bryostatin-Producing Bryozoan Symbiont "Candidatus Endobugula sertula".</title>
        <authorList>
            <person name="Miller I.J."/>
            <person name="Vanee N."/>
            <person name="Fong S.S."/>
            <person name="Lim-Fong G.E."/>
            <person name="Kwan J.C."/>
        </authorList>
    </citation>
    <scope>NUCLEOTIDE SEQUENCE [LARGE SCALE GENOMIC DNA]</scope>
    <source>
        <strain evidence="1">AB1-4</strain>
    </source>
</reference>
<sequence length="171" mass="19624">MKSNFLVLHLELLIILFCQKAFSDEKDYIFSLNTGSYLNHIGSHNSEYVQRFDNKTVILGIKSSDSTSISVGSFLNSFNNHCFLLGIEKNWHHFNNKLSFEGLYAYAGEFFFNKFDNCGNNGVYNTAKDKLGIAAVPYIYHGFEYDFTSFMSLQVGIILPNLFVSTIQWKY</sequence>
<protein>
    <recommendedName>
        <fullName evidence="3">Outer membrane protein beta-barrel domain-containing protein</fullName>
    </recommendedName>
</protein>
<organism evidence="1 2">
    <name type="scientific">Candidatus Endobugula sertula</name>
    <name type="common">Bugula neritina bacterial symbiont</name>
    <dbReference type="NCBI Taxonomy" id="62101"/>
    <lineage>
        <taxon>Bacteria</taxon>
        <taxon>Pseudomonadati</taxon>
        <taxon>Pseudomonadota</taxon>
        <taxon>Gammaproteobacteria</taxon>
        <taxon>Cellvibrionales</taxon>
        <taxon>Cellvibrionaceae</taxon>
        <taxon>Candidatus Endobugula</taxon>
    </lineage>
</organism>
<evidence type="ECO:0000313" key="1">
    <source>
        <dbReference type="EMBL" id="ODS22636.1"/>
    </source>
</evidence>
<evidence type="ECO:0008006" key="3">
    <source>
        <dbReference type="Google" id="ProtNLM"/>
    </source>
</evidence>
<dbReference type="AlphaFoldDB" id="A0A1D2QM39"/>
<accession>A0A1D2QM39</accession>
<dbReference type="STRING" id="62101.AB835_13085"/>
<proteinExistence type="predicted"/>
<dbReference type="EMBL" id="MDLC01000061">
    <property type="protein sequence ID" value="ODS22636.1"/>
    <property type="molecule type" value="Genomic_DNA"/>
</dbReference>
<comment type="caution">
    <text evidence="1">The sequence shown here is derived from an EMBL/GenBank/DDBJ whole genome shotgun (WGS) entry which is preliminary data.</text>
</comment>
<dbReference type="Proteomes" id="UP000242502">
    <property type="component" value="Unassembled WGS sequence"/>
</dbReference>
<name>A0A1D2QM39_9GAMM</name>
<gene>
    <name evidence="1" type="ORF">AB835_13085</name>
</gene>